<dbReference type="SUPFAM" id="SSF51445">
    <property type="entry name" value="(Trans)glycosidases"/>
    <property type="match status" value="1"/>
</dbReference>
<dbReference type="InterPro" id="IPR013776">
    <property type="entry name" value="A-amylase_thermo"/>
</dbReference>
<dbReference type="GO" id="GO:0005509">
    <property type="term" value="F:calcium ion binding"/>
    <property type="evidence" value="ECO:0007669"/>
    <property type="project" value="InterPro"/>
</dbReference>
<dbReference type="GO" id="GO:0005975">
    <property type="term" value="P:carbohydrate metabolic process"/>
    <property type="evidence" value="ECO:0007669"/>
    <property type="project" value="InterPro"/>
</dbReference>
<evidence type="ECO:0000256" key="7">
    <source>
        <dbReference type="ARBA" id="ARBA00023277"/>
    </source>
</evidence>
<sequence>MWPLQWSNSFLERLAKKRAPPEALKSMYLGPTGSNPVMLQFFEWNSKGPSPDVSWWNFFRQQLPSIAEHGVTLVWLPPPNKGMNKEGRGYDAYDLWDLGEFDQKGTIATRWGTKDELLEATRAAQDLDVGILVDAVLNHKMGADRAETVSAVPVSPQDRRREIGRARDITASVDYNGRGTGVFRFRDKKWSPFVDKELGNYDYLLGQSSRIDHTDPEVRNDLLSWGPWVLNTTLARGFRLDAIKHFDYTFTRDFLKHCRASVAQNLFAVGEYWSPNARVLEDKLHIFDGTLALFDVALHQTFHLASKQGSAFDLRTILRSSLVERCPWDAVTFVDNHDHDTGPSQQPGQMLESWVDSKFKLIAYALILLRPAGLPCVFYGDIYPDGRNYEENTSKGVLQLMSARKTYAYGPVRDFFSSRNCIGFVRDGDAQHSGCAVVLCNDARRSRKGHTCVMQVGKARAGEQYRLLFGESLAGVDAIIVAANGQAEFRSAGQVAIWVPASSADGS</sequence>
<keyword evidence="7" id="KW-0119">Carbohydrate metabolism</keyword>
<dbReference type="Gene3D" id="3.20.20.80">
    <property type="entry name" value="Glycosidases"/>
    <property type="match status" value="2"/>
</dbReference>
<dbReference type="InterPro" id="IPR006046">
    <property type="entry name" value="Alpha_amylase"/>
</dbReference>
<accession>A0A165GHZ1</accession>
<proteinExistence type="inferred from homology"/>
<comment type="cofactor">
    <cofactor evidence="2">
        <name>Ca(2+)</name>
        <dbReference type="ChEBI" id="CHEBI:29108"/>
    </cofactor>
</comment>
<keyword evidence="6" id="KW-0378">Hydrolase</keyword>
<dbReference type="Gene3D" id="2.60.40.1180">
    <property type="entry name" value="Golgi alpha-mannosidase II"/>
    <property type="match status" value="1"/>
</dbReference>
<dbReference type="InParanoid" id="A0A165GHZ1"/>
<dbReference type="SUPFAM" id="SSF51011">
    <property type="entry name" value="Glycosyl hydrolase domain"/>
    <property type="match status" value="1"/>
</dbReference>
<name>A0A165GHZ1_EXIGL</name>
<evidence type="ECO:0000256" key="3">
    <source>
        <dbReference type="ARBA" id="ARBA00008061"/>
    </source>
</evidence>
<organism evidence="11 12">
    <name type="scientific">Exidia glandulosa HHB12029</name>
    <dbReference type="NCBI Taxonomy" id="1314781"/>
    <lineage>
        <taxon>Eukaryota</taxon>
        <taxon>Fungi</taxon>
        <taxon>Dikarya</taxon>
        <taxon>Basidiomycota</taxon>
        <taxon>Agaricomycotina</taxon>
        <taxon>Agaricomycetes</taxon>
        <taxon>Auriculariales</taxon>
        <taxon>Exidiaceae</taxon>
        <taxon>Exidia</taxon>
    </lineage>
</organism>
<dbReference type="EC" id="3.2.1.1" evidence="4"/>
<evidence type="ECO:0000256" key="6">
    <source>
        <dbReference type="ARBA" id="ARBA00022801"/>
    </source>
</evidence>
<dbReference type="GO" id="GO:0004556">
    <property type="term" value="F:alpha-amylase activity"/>
    <property type="evidence" value="ECO:0007669"/>
    <property type="project" value="UniProtKB-EC"/>
</dbReference>
<evidence type="ECO:0000256" key="4">
    <source>
        <dbReference type="ARBA" id="ARBA00012595"/>
    </source>
</evidence>
<dbReference type="OrthoDB" id="550577at2759"/>
<feature type="domain" description="Glycosyl hydrolase family 13 catalytic" evidence="10">
    <location>
        <begin position="36"/>
        <end position="413"/>
    </location>
</feature>
<evidence type="ECO:0000259" key="10">
    <source>
        <dbReference type="SMART" id="SM00642"/>
    </source>
</evidence>
<dbReference type="STRING" id="1314781.A0A165GHZ1"/>
<dbReference type="AlphaFoldDB" id="A0A165GHZ1"/>
<dbReference type="InterPro" id="IPR013780">
    <property type="entry name" value="Glyco_hydro_b"/>
</dbReference>
<dbReference type="Proteomes" id="UP000077266">
    <property type="component" value="Unassembled WGS sequence"/>
</dbReference>
<dbReference type="SMART" id="SM00642">
    <property type="entry name" value="Aamy"/>
    <property type="match status" value="1"/>
</dbReference>
<evidence type="ECO:0000256" key="8">
    <source>
        <dbReference type="ARBA" id="ARBA00023295"/>
    </source>
</evidence>
<keyword evidence="12" id="KW-1185">Reference proteome</keyword>
<reference evidence="11 12" key="1">
    <citation type="journal article" date="2016" name="Mol. Biol. Evol.">
        <title>Comparative Genomics of Early-Diverging Mushroom-Forming Fungi Provides Insights into the Origins of Lignocellulose Decay Capabilities.</title>
        <authorList>
            <person name="Nagy L.G."/>
            <person name="Riley R."/>
            <person name="Tritt A."/>
            <person name="Adam C."/>
            <person name="Daum C."/>
            <person name="Floudas D."/>
            <person name="Sun H."/>
            <person name="Yadav J.S."/>
            <person name="Pangilinan J."/>
            <person name="Larsson K.H."/>
            <person name="Matsuura K."/>
            <person name="Barry K."/>
            <person name="Labutti K."/>
            <person name="Kuo R."/>
            <person name="Ohm R.A."/>
            <person name="Bhattacharya S.S."/>
            <person name="Shirouzu T."/>
            <person name="Yoshinaga Y."/>
            <person name="Martin F.M."/>
            <person name="Grigoriev I.V."/>
            <person name="Hibbett D.S."/>
        </authorList>
    </citation>
    <scope>NUCLEOTIDE SEQUENCE [LARGE SCALE GENOMIC DNA]</scope>
    <source>
        <strain evidence="11 12">HHB12029</strain>
    </source>
</reference>
<dbReference type="InterPro" id="IPR006047">
    <property type="entry name" value="GH13_cat_dom"/>
</dbReference>
<evidence type="ECO:0000256" key="5">
    <source>
        <dbReference type="ARBA" id="ARBA00022723"/>
    </source>
</evidence>
<comment type="similarity">
    <text evidence="3 9">Belongs to the glycosyl hydrolase 13 family.</text>
</comment>
<comment type="catalytic activity">
    <reaction evidence="1">
        <text>Endohydrolysis of (1-&gt;4)-alpha-D-glucosidic linkages in polysaccharides containing three or more (1-&gt;4)-alpha-linked D-glucose units.</text>
        <dbReference type="EC" id="3.2.1.1"/>
    </reaction>
</comment>
<evidence type="ECO:0000313" key="12">
    <source>
        <dbReference type="Proteomes" id="UP000077266"/>
    </source>
</evidence>
<dbReference type="Pfam" id="PF00128">
    <property type="entry name" value="Alpha-amylase"/>
    <property type="match status" value="1"/>
</dbReference>
<protein>
    <recommendedName>
        <fullName evidence="4">alpha-amylase</fullName>
        <ecNumber evidence="4">3.2.1.1</ecNumber>
    </recommendedName>
</protein>
<dbReference type="Gene3D" id="2.40.30.140">
    <property type="match status" value="2"/>
</dbReference>
<keyword evidence="8" id="KW-0326">Glycosidase</keyword>
<evidence type="ECO:0000256" key="2">
    <source>
        <dbReference type="ARBA" id="ARBA00001913"/>
    </source>
</evidence>
<keyword evidence="5" id="KW-0479">Metal-binding</keyword>
<evidence type="ECO:0000313" key="11">
    <source>
        <dbReference type="EMBL" id="KZV90545.1"/>
    </source>
</evidence>
<evidence type="ECO:0000256" key="1">
    <source>
        <dbReference type="ARBA" id="ARBA00000548"/>
    </source>
</evidence>
<dbReference type="CDD" id="cd11318">
    <property type="entry name" value="AmyAc_bac_fung_AmyA"/>
    <property type="match status" value="1"/>
</dbReference>
<dbReference type="InterPro" id="IPR017853">
    <property type="entry name" value="GH"/>
</dbReference>
<gene>
    <name evidence="11" type="ORF">EXIGLDRAFT_720242</name>
</gene>
<dbReference type="PANTHER" id="PTHR43447">
    <property type="entry name" value="ALPHA-AMYLASE"/>
    <property type="match status" value="1"/>
</dbReference>
<dbReference type="EMBL" id="KV426046">
    <property type="protein sequence ID" value="KZV90545.1"/>
    <property type="molecule type" value="Genomic_DNA"/>
</dbReference>
<dbReference type="PIRSF" id="PIRSF001021">
    <property type="entry name" value="Alph-amls_thrmst"/>
    <property type="match status" value="1"/>
</dbReference>
<dbReference type="PRINTS" id="PR00110">
    <property type="entry name" value="ALPHAAMYLASE"/>
</dbReference>
<evidence type="ECO:0000256" key="9">
    <source>
        <dbReference type="RuleBase" id="RU003615"/>
    </source>
</evidence>